<dbReference type="EMBL" id="JAACJJ010000015">
    <property type="protein sequence ID" value="KAF5325409.1"/>
    <property type="molecule type" value="Genomic_DNA"/>
</dbReference>
<evidence type="ECO:0000256" key="4">
    <source>
        <dbReference type="ARBA" id="ARBA00008392"/>
    </source>
</evidence>
<dbReference type="AlphaFoldDB" id="A0A8H5F6D6"/>
<evidence type="ECO:0000256" key="9">
    <source>
        <dbReference type="ARBA" id="ARBA00023098"/>
    </source>
</evidence>
<evidence type="ECO:0000256" key="6">
    <source>
        <dbReference type="ARBA" id="ARBA00022679"/>
    </source>
</evidence>
<evidence type="ECO:0000256" key="3">
    <source>
        <dbReference type="ARBA" id="ARBA00004991"/>
    </source>
</evidence>
<comment type="cofactor">
    <cofactor evidence="1">
        <name>pyridoxal 5'-phosphate</name>
        <dbReference type="ChEBI" id="CHEBI:597326"/>
    </cofactor>
</comment>
<evidence type="ECO:0000256" key="8">
    <source>
        <dbReference type="ARBA" id="ARBA00022919"/>
    </source>
</evidence>
<evidence type="ECO:0000256" key="5">
    <source>
        <dbReference type="ARBA" id="ARBA00013220"/>
    </source>
</evidence>
<dbReference type="GO" id="GO:0016020">
    <property type="term" value="C:membrane"/>
    <property type="evidence" value="ECO:0007669"/>
    <property type="project" value="GOC"/>
</dbReference>
<dbReference type="OrthoDB" id="3168162at2759"/>
<organism evidence="13 14">
    <name type="scientific">Psilocybe cf. subviscida</name>
    <dbReference type="NCBI Taxonomy" id="2480587"/>
    <lineage>
        <taxon>Eukaryota</taxon>
        <taxon>Fungi</taxon>
        <taxon>Dikarya</taxon>
        <taxon>Basidiomycota</taxon>
        <taxon>Agaricomycotina</taxon>
        <taxon>Agaricomycetes</taxon>
        <taxon>Agaricomycetidae</taxon>
        <taxon>Agaricales</taxon>
        <taxon>Agaricineae</taxon>
        <taxon>Strophariaceae</taxon>
        <taxon>Psilocybe</taxon>
    </lineage>
</organism>
<keyword evidence="7" id="KW-0663">Pyridoxal phosphate</keyword>
<accession>A0A8H5F6D6</accession>
<name>A0A8H5F6D6_9AGAR</name>
<dbReference type="GO" id="GO:0046513">
    <property type="term" value="P:ceramide biosynthetic process"/>
    <property type="evidence" value="ECO:0007669"/>
    <property type="project" value="TreeGrafter"/>
</dbReference>
<keyword evidence="10" id="KW-0012">Acyltransferase</keyword>
<comment type="pathway">
    <text evidence="2">Lipid metabolism; sphingolipid metabolism.</text>
</comment>
<keyword evidence="14" id="KW-1185">Reference proteome</keyword>
<proteinExistence type="inferred from homology"/>
<evidence type="ECO:0000256" key="11">
    <source>
        <dbReference type="SAM" id="MobiDB-lite"/>
    </source>
</evidence>
<gene>
    <name evidence="13" type="ORF">D9619_010004</name>
</gene>
<dbReference type="InterPro" id="IPR015424">
    <property type="entry name" value="PyrdxlP-dep_Trfase"/>
</dbReference>
<dbReference type="Gene3D" id="3.40.640.10">
    <property type="entry name" value="Type I PLP-dependent aspartate aminotransferase-like (Major domain)"/>
    <property type="match status" value="1"/>
</dbReference>
<dbReference type="InterPro" id="IPR004839">
    <property type="entry name" value="Aminotransferase_I/II_large"/>
</dbReference>
<dbReference type="GO" id="GO:0004758">
    <property type="term" value="F:serine C-palmitoyltransferase activity"/>
    <property type="evidence" value="ECO:0007669"/>
    <property type="project" value="TreeGrafter"/>
</dbReference>
<dbReference type="Proteomes" id="UP000567179">
    <property type="component" value="Unassembled WGS sequence"/>
</dbReference>
<dbReference type="PANTHER" id="PTHR13693">
    <property type="entry name" value="CLASS II AMINOTRANSFERASE/8-AMINO-7-OXONONANOATE SYNTHASE"/>
    <property type="match status" value="1"/>
</dbReference>
<comment type="caution">
    <text evidence="13">The sequence shown here is derived from an EMBL/GenBank/DDBJ whole genome shotgun (WGS) entry which is preliminary data.</text>
</comment>
<keyword evidence="9" id="KW-0443">Lipid metabolism</keyword>
<dbReference type="PANTHER" id="PTHR13693:SF2">
    <property type="entry name" value="SERINE PALMITOYLTRANSFERASE 1"/>
    <property type="match status" value="1"/>
</dbReference>
<keyword evidence="8" id="KW-0746">Sphingolipid metabolism</keyword>
<comment type="pathway">
    <text evidence="3">Sphingolipid metabolism.</text>
</comment>
<feature type="domain" description="Aminotransferase class I/classII large" evidence="12">
    <location>
        <begin position="233"/>
        <end position="572"/>
    </location>
</feature>
<evidence type="ECO:0000313" key="14">
    <source>
        <dbReference type="Proteomes" id="UP000567179"/>
    </source>
</evidence>
<dbReference type="GO" id="GO:0046512">
    <property type="term" value="P:sphingosine biosynthetic process"/>
    <property type="evidence" value="ECO:0007669"/>
    <property type="project" value="TreeGrafter"/>
</dbReference>
<keyword evidence="6" id="KW-0808">Transferase</keyword>
<evidence type="ECO:0000256" key="10">
    <source>
        <dbReference type="ARBA" id="ARBA00023315"/>
    </source>
</evidence>
<evidence type="ECO:0000259" key="12">
    <source>
        <dbReference type="Pfam" id="PF00155"/>
    </source>
</evidence>
<comment type="similarity">
    <text evidence="4">Belongs to the class-II pyridoxal-phosphate-dependent aminotransferase family.</text>
</comment>
<dbReference type="InterPro" id="IPR015422">
    <property type="entry name" value="PyrdxlP-dep_Trfase_small"/>
</dbReference>
<dbReference type="GO" id="GO:0005783">
    <property type="term" value="C:endoplasmic reticulum"/>
    <property type="evidence" value="ECO:0007669"/>
    <property type="project" value="TreeGrafter"/>
</dbReference>
<dbReference type="Pfam" id="PF00155">
    <property type="entry name" value="Aminotran_1_2"/>
    <property type="match status" value="1"/>
</dbReference>
<protein>
    <recommendedName>
        <fullName evidence="5">serine C-palmitoyltransferase</fullName>
        <ecNumber evidence="5">2.3.1.50</ecNumber>
    </recommendedName>
</protein>
<evidence type="ECO:0000256" key="2">
    <source>
        <dbReference type="ARBA" id="ARBA00004760"/>
    </source>
</evidence>
<dbReference type="GO" id="GO:0030170">
    <property type="term" value="F:pyridoxal phosphate binding"/>
    <property type="evidence" value="ECO:0007669"/>
    <property type="project" value="InterPro"/>
</dbReference>
<evidence type="ECO:0000256" key="7">
    <source>
        <dbReference type="ARBA" id="ARBA00022898"/>
    </source>
</evidence>
<sequence length="641" mass="70246">MAQSKEMSLKTINPTEIHERPTKLSLYERSTRVAWPDTATGLKNNLSNWGQNPQRIRSQIQSVSEGDYNAGDSTLNILLLPSSFVVDRHSDESRSITTIMNSPSETLAPVFAFLEHSLTTAQTTFDKLPGSAVIQRYVRSSHQNDPGRTILELILVIFAIRTLLQSRTKSDRNGKHFITFSDKEVDELVEEWTPEPLAPPLSVTERADLDALPIIAGPTGPKPKLVSNGKTATNLASLNFTGLAGNEHIKQQAAEILRKYGLGSCGPPGFYGTLDVHMKLENDIADFLGTEAAILYSQGFSTTSSVIPAFCKRGDIIVADRAVNFAIQKGIQISRSTVRWFDHNDPASLEEVLISVEKERKKRRGPLTRRFIITEGIFQRDGSMVDLPKIIELKYKYKYRLILDESHSFGVVGRTGRGLTELYNVPASKVDMLLGSCANGLGAAGGFCAGSLNVIDHQRINGPSFVFSASMPALLAVSASEAINIFRSSPSIFEALQENVRAAHAILDRIDCISIPSHPASPVIHIYAKPPPSSLLAVPPTPTPGSSPTKHGHSNPMSVLSARESQHTEYEVEERLLQEVVEEALAQGVLVTRAKRLTGQEIVEPRPSIRLALSSALSRKDTEKAVNTLKGVLQKVLRNRK</sequence>
<dbReference type="InterPro" id="IPR015421">
    <property type="entry name" value="PyrdxlP-dep_Trfase_major"/>
</dbReference>
<dbReference type="SUPFAM" id="SSF53383">
    <property type="entry name" value="PLP-dependent transferases"/>
    <property type="match status" value="1"/>
</dbReference>
<dbReference type="InterPro" id="IPR050087">
    <property type="entry name" value="AON_synthase_class-II"/>
</dbReference>
<evidence type="ECO:0000256" key="1">
    <source>
        <dbReference type="ARBA" id="ARBA00001933"/>
    </source>
</evidence>
<feature type="region of interest" description="Disordered" evidence="11">
    <location>
        <begin position="537"/>
        <end position="565"/>
    </location>
</feature>
<dbReference type="Gene3D" id="3.90.1150.10">
    <property type="entry name" value="Aspartate Aminotransferase, domain 1"/>
    <property type="match status" value="1"/>
</dbReference>
<reference evidence="13 14" key="1">
    <citation type="journal article" date="2020" name="ISME J.">
        <title>Uncovering the hidden diversity of litter-decomposition mechanisms in mushroom-forming fungi.</title>
        <authorList>
            <person name="Floudas D."/>
            <person name="Bentzer J."/>
            <person name="Ahren D."/>
            <person name="Johansson T."/>
            <person name="Persson P."/>
            <person name="Tunlid A."/>
        </authorList>
    </citation>
    <scope>NUCLEOTIDE SEQUENCE [LARGE SCALE GENOMIC DNA]</scope>
    <source>
        <strain evidence="13 14">CBS 101986</strain>
    </source>
</reference>
<evidence type="ECO:0000313" key="13">
    <source>
        <dbReference type="EMBL" id="KAF5325409.1"/>
    </source>
</evidence>
<dbReference type="EC" id="2.3.1.50" evidence="5"/>